<keyword evidence="4 16" id="KW-0808">Transferase</keyword>
<evidence type="ECO:0000313" key="20">
    <source>
        <dbReference type="Proteomes" id="UP000199315"/>
    </source>
</evidence>
<evidence type="ECO:0000313" key="19">
    <source>
        <dbReference type="EMBL" id="SCP95470.1"/>
    </source>
</evidence>
<dbReference type="InterPro" id="IPR029060">
    <property type="entry name" value="PIN-like_dom_sf"/>
</dbReference>
<dbReference type="CDD" id="cd06140">
    <property type="entry name" value="DNA_polA_I_Bacillus_like_exo"/>
    <property type="match status" value="1"/>
</dbReference>
<dbReference type="GO" id="GO:0006302">
    <property type="term" value="P:double-strand break repair"/>
    <property type="evidence" value="ECO:0007669"/>
    <property type="project" value="TreeGrafter"/>
</dbReference>
<dbReference type="FunFam" id="1.10.150.20:FF:000003">
    <property type="entry name" value="DNA polymerase I"/>
    <property type="match status" value="1"/>
</dbReference>
<dbReference type="SUPFAM" id="SSF47807">
    <property type="entry name" value="5' to 3' exonuclease, C-terminal subdomain"/>
    <property type="match status" value="1"/>
</dbReference>
<evidence type="ECO:0000256" key="7">
    <source>
        <dbReference type="ARBA" id="ARBA00022722"/>
    </source>
</evidence>
<evidence type="ECO:0000256" key="3">
    <source>
        <dbReference type="ARBA" id="ARBA00020311"/>
    </source>
</evidence>
<evidence type="ECO:0000256" key="6">
    <source>
        <dbReference type="ARBA" id="ARBA00022705"/>
    </source>
</evidence>
<keyword evidence="20" id="KW-1185">Reference proteome</keyword>
<keyword evidence="10 16" id="KW-0269">Exonuclease</keyword>
<dbReference type="InterPro" id="IPR018320">
    <property type="entry name" value="DNA_polymerase_1"/>
</dbReference>
<dbReference type="CDD" id="cd09898">
    <property type="entry name" value="H3TH_53EXO"/>
    <property type="match status" value="1"/>
</dbReference>
<accession>A0A1D3TPU2</accession>
<keyword evidence="9 16" id="KW-0378">Hydrolase</keyword>
<evidence type="ECO:0000259" key="17">
    <source>
        <dbReference type="SMART" id="SM00475"/>
    </source>
</evidence>
<dbReference type="Pfam" id="PF00476">
    <property type="entry name" value="DNA_pol_A"/>
    <property type="match status" value="1"/>
</dbReference>
<dbReference type="NCBIfam" id="TIGR00593">
    <property type="entry name" value="pola"/>
    <property type="match status" value="1"/>
</dbReference>
<dbReference type="Pfam" id="PF02739">
    <property type="entry name" value="5_3_exonuc_N"/>
    <property type="match status" value="1"/>
</dbReference>
<dbReference type="InterPro" id="IPR036397">
    <property type="entry name" value="RNaseH_sf"/>
</dbReference>
<keyword evidence="6 16" id="KW-0235">DNA replication</keyword>
<dbReference type="SMART" id="SM00482">
    <property type="entry name" value="POLAc"/>
    <property type="match status" value="1"/>
</dbReference>
<dbReference type="SUPFAM" id="SSF88723">
    <property type="entry name" value="PIN domain-like"/>
    <property type="match status" value="1"/>
</dbReference>
<evidence type="ECO:0000256" key="4">
    <source>
        <dbReference type="ARBA" id="ARBA00022679"/>
    </source>
</evidence>
<comment type="subunit">
    <text evidence="16">Single-chain monomer with multiple functions.</text>
</comment>
<dbReference type="InterPro" id="IPR036279">
    <property type="entry name" value="5-3_exonuclease_C_sf"/>
</dbReference>
<dbReference type="Gene3D" id="1.10.150.20">
    <property type="entry name" value="5' to 3' exonuclease, C-terminal subdomain"/>
    <property type="match status" value="2"/>
</dbReference>
<dbReference type="SMART" id="SM00279">
    <property type="entry name" value="HhH2"/>
    <property type="match status" value="1"/>
</dbReference>
<keyword evidence="11 16" id="KW-0239">DNA-directed DNA polymerase</keyword>
<dbReference type="EMBL" id="FMKA01000001">
    <property type="protein sequence ID" value="SCP95470.1"/>
    <property type="molecule type" value="Genomic_DNA"/>
</dbReference>
<dbReference type="GO" id="GO:0003677">
    <property type="term" value="F:DNA binding"/>
    <property type="evidence" value="ECO:0007669"/>
    <property type="project" value="UniProtKB-UniRule"/>
</dbReference>
<dbReference type="Proteomes" id="UP000199315">
    <property type="component" value="Unassembled WGS sequence"/>
</dbReference>
<feature type="domain" description="5'-3' exonuclease" evidence="17">
    <location>
        <begin position="4"/>
        <end position="265"/>
    </location>
</feature>
<evidence type="ECO:0000256" key="10">
    <source>
        <dbReference type="ARBA" id="ARBA00022839"/>
    </source>
</evidence>
<keyword evidence="5 16" id="KW-0548">Nucleotidyltransferase</keyword>
<evidence type="ECO:0000256" key="14">
    <source>
        <dbReference type="ARBA" id="ARBA00049244"/>
    </source>
</evidence>
<dbReference type="FunFam" id="1.20.1060.10:FF:000001">
    <property type="entry name" value="DNA polymerase I"/>
    <property type="match status" value="1"/>
</dbReference>
<evidence type="ECO:0000256" key="11">
    <source>
        <dbReference type="ARBA" id="ARBA00022932"/>
    </source>
</evidence>
<dbReference type="GO" id="GO:0003887">
    <property type="term" value="F:DNA-directed DNA polymerase activity"/>
    <property type="evidence" value="ECO:0007669"/>
    <property type="project" value="UniProtKB-UniRule"/>
</dbReference>
<organism evidence="19 20">
    <name type="scientific">Anaerobium acetethylicum</name>
    <dbReference type="NCBI Taxonomy" id="1619234"/>
    <lineage>
        <taxon>Bacteria</taxon>
        <taxon>Bacillati</taxon>
        <taxon>Bacillota</taxon>
        <taxon>Clostridia</taxon>
        <taxon>Lachnospirales</taxon>
        <taxon>Lachnospiraceae</taxon>
        <taxon>Anaerobium</taxon>
    </lineage>
</organism>
<evidence type="ECO:0000256" key="15">
    <source>
        <dbReference type="NCBIfam" id="TIGR00593"/>
    </source>
</evidence>
<dbReference type="InterPro" id="IPR043502">
    <property type="entry name" value="DNA/RNA_pol_sf"/>
</dbReference>
<evidence type="ECO:0000256" key="9">
    <source>
        <dbReference type="ARBA" id="ARBA00022801"/>
    </source>
</evidence>
<keyword evidence="7" id="KW-0540">Nuclease</keyword>
<dbReference type="FunFam" id="3.40.50.1010:FF:000001">
    <property type="entry name" value="DNA polymerase I"/>
    <property type="match status" value="1"/>
</dbReference>
<dbReference type="InterPro" id="IPR002298">
    <property type="entry name" value="DNA_polymerase_A"/>
</dbReference>
<dbReference type="Gene3D" id="3.30.420.10">
    <property type="entry name" value="Ribonuclease H-like superfamily/Ribonuclease H"/>
    <property type="match status" value="1"/>
</dbReference>
<dbReference type="Gene3D" id="3.30.70.370">
    <property type="match status" value="1"/>
</dbReference>
<comment type="similarity">
    <text evidence="1 16">Belongs to the DNA polymerase type-A family.</text>
</comment>
<dbReference type="PANTHER" id="PTHR10133:SF27">
    <property type="entry name" value="DNA POLYMERASE NU"/>
    <property type="match status" value="1"/>
</dbReference>
<dbReference type="PANTHER" id="PTHR10133">
    <property type="entry name" value="DNA POLYMERASE I"/>
    <property type="match status" value="1"/>
</dbReference>
<keyword evidence="13 16" id="KW-0234">DNA repair</keyword>
<keyword evidence="8 16" id="KW-0227">DNA damage</keyword>
<dbReference type="NCBIfam" id="NF004397">
    <property type="entry name" value="PRK05755.1"/>
    <property type="match status" value="1"/>
</dbReference>
<dbReference type="InterPro" id="IPR001098">
    <property type="entry name" value="DNA-dir_DNA_pol_A_palm_dom"/>
</dbReference>
<dbReference type="InterPro" id="IPR002421">
    <property type="entry name" value="5-3_exonuclease"/>
</dbReference>
<dbReference type="InterPro" id="IPR012337">
    <property type="entry name" value="RNaseH-like_sf"/>
</dbReference>
<protein>
    <recommendedName>
        <fullName evidence="3 15">DNA polymerase I</fullName>
        <ecNumber evidence="2 15">2.7.7.7</ecNumber>
    </recommendedName>
</protein>
<dbReference type="STRING" id="1619234.SAMN05421730_1001593"/>
<dbReference type="AlphaFoldDB" id="A0A1D3TPU2"/>
<dbReference type="EC" id="2.7.7.7" evidence="2 15"/>
<dbReference type="SMART" id="SM00475">
    <property type="entry name" value="53EXOc"/>
    <property type="match status" value="1"/>
</dbReference>
<comment type="function">
    <text evidence="16">In addition to polymerase activity, this DNA polymerase exhibits 5'-3' exonuclease activity.</text>
</comment>
<dbReference type="InterPro" id="IPR020045">
    <property type="entry name" value="DNA_polI_H3TH"/>
</dbReference>
<dbReference type="FunFam" id="1.10.150.20:FF:000002">
    <property type="entry name" value="DNA polymerase I"/>
    <property type="match status" value="1"/>
</dbReference>
<dbReference type="PROSITE" id="PS00447">
    <property type="entry name" value="DNA_POLYMERASE_A"/>
    <property type="match status" value="1"/>
</dbReference>
<dbReference type="Gene3D" id="1.20.1060.10">
    <property type="entry name" value="Taq DNA Polymerase, Chain T, domain 4"/>
    <property type="match status" value="1"/>
</dbReference>
<dbReference type="RefSeq" id="WP_091229767.1">
    <property type="nucleotide sequence ID" value="NZ_FMKA01000001.1"/>
</dbReference>
<gene>
    <name evidence="16" type="primary">polA</name>
    <name evidence="19" type="ORF">SAMN05421730_1001593</name>
</gene>
<evidence type="ECO:0000256" key="1">
    <source>
        <dbReference type="ARBA" id="ARBA00007705"/>
    </source>
</evidence>
<dbReference type="InterPro" id="IPR020046">
    <property type="entry name" value="5-3_exonucl_a-hlix_arch_N"/>
</dbReference>
<dbReference type="OrthoDB" id="9806424at2"/>
<dbReference type="Gene3D" id="3.40.50.1010">
    <property type="entry name" value="5'-nuclease"/>
    <property type="match status" value="1"/>
</dbReference>
<dbReference type="InterPro" id="IPR008918">
    <property type="entry name" value="HhH2"/>
</dbReference>
<comment type="catalytic activity">
    <reaction evidence="14 16">
        <text>DNA(n) + a 2'-deoxyribonucleoside 5'-triphosphate = DNA(n+1) + diphosphate</text>
        <dbReference type="Rhea" id="RHEA:22508"/>
        <dbReference type="Rhea" id="RHEA-COMP:17339"/>
        <dbReference type="Rhea" id="RHEA-COMP:17340"/>
        <dbReference type="ChEBI" id="CHEBI:33019"/>
        <dbReference type="ChEBI" id="CHEBI:61560"/>
        <dbReference type="ChEBI" id="CHEBI:173112"/>
        <dbReference type="EC" id="2.7.7.7"/>
    </reaction>
</comment>
<dbReference type="GO" id="GO:0008409">
    <property type="term" value="F:5'-3' exonuclease activity"/>
    <property type="evidence" value="ECO:0007669"/>
    <property type="project" value="UniProtKB-UniRule"/>
</dbReference>
<dbReference type="CDD" id="cd08637">
    <property type="entry name" value="DNA_pol_A_pol_I_C"/>
    <property type="match status" value="1"/>
</dbReference>
<dbReference type="SUPFAM" id="SSF56672">
    <property type="entry name" value="DNA/RNA polymerases"/>
    <property type="match status" value="1"/>
</dbReference>
<dbReference type="CDD" id="cd09859">
    <property type="entry name" value="PIN_53EXO"/>
    <property type="match status" value="1"/>
</dbReference>
<dbReference type="PRINTS" id="PR00868">
    <property type="entry name" value="DNAPOLI"/>
</dbReference>
<evidence type="ECO:0000256" key="5">
    <source>
        <dbReference type="ARBA" id="ARBA00022695"/>
    </source>
</evidence>
<proteinExistence type="inferred from homology"/>
<keyword evidence="12 16" id="KW-0238">DNA-binding</keyword>
<dbReference type="Pfam" id="PF01367">
    <property type="entry name" value="5_3_exonuc"/>
    <property type="match status" value="1"/>
</dbReference>
<reference evidence="19 20" key="1">
    <citation type="submission" date="2016-09" db="EMBL/GenBank/DDBJ databases">
        <authorList>
            <person name="Capua I."/>
            <person name="De Benedictis P."/>
            <person name="Joannis T."/>
            <person name="Lombin L.H."/>
            <person name="Cattoli G."/>
        </authorList>
    </citation>
    <scope>NUCLEOTIDE SEQUENCE [LARGE SCALE GENOMIC DNA]</scope>
    <source>
        <strain evidence="19 20">GluBS11</strain>
    </source>
</reference>
<evidence type="ECO:0000256" key="8">
    <source>
        <dbReference type="ARBA" id="ARBA00022763"/>
    </source>
</evidence>
<sequence>MNDKKIVLIDGNSILNRAFYGLPDLTNSEGLHTNAVFGFLSILFKVLDEEHADHLTVAFDRKEPTFRHEMFGDYKGTRKEMPEELKEQVPVMKEVLKSMNVPVIEKAGYEADDLIGTMAKRAEEEGYQVSVVSGDRDLLQLATDKVKIRIPKTKKGRTEVEDYYAKDVLEAYQVSPVQIIELKALMGDQSDNIPGVPGIGEKTATRIIAEYGSIENAFGNVADIKPNKARESLQNHYDMAQMSKKLATIKTDCEIDYDFQEAEIGNLFTEEAYRQFKRLDFKNFMSRFEVEIPANRVEGYFHKITGFNEVEELFAKALEAETAGFQFVEQGELFGAAIAFGDKDICFVQAQGFVTKEYIIDKIQKILDTVKRASFINLKEALIYISPANEGTLFDAGIAAYLLNPLKNSYEYEDLAKEYLSLLIPSRQDMLGKLSYEKAEEEKPEAFLNCVCYMAYVAYAAAGILEEKLKETGMESLFRTVEMPLVQAIYDMETAGIRVDKEQLKEYGDALQVRIEELEKEIYEAAGEQFNINSPKQLGEILFERLKLPHAKKTKTGYSTAADVLEKLASEHSIVPMILEYRQITKLKSTYADGLANYISEDGRIHGKFNQTITATGRISSTEPNLQNIPIKMELGRLIRKVFIPEQDYVMVDADYSQIELRVLAHLSNDERLIKAYSDAKDIHRITASQVFHTPLDEVTPLQRSNAKAVNFGIVYGISSFGLSQGLSISRKEAGEYINQYFETYPGVKKFLDEAVENAKETGYVTTIFGRRRPVPELKSSNFVQRSFGERVAMNSPIQGAAADIIKIAMVNVNKKIKERKLKSRLILQVHDELLVEAHKDEVDQVREILLSEMSGAADLAVPLEIDMHTGDSWYEAK</sequence>
<evidence type="ECO:0000256" key="13">
    <source>
        <dbReference type="ARBA" id="ARBA00023204"/>
    </source>
</evidence>
<evidence type="ECO:0000256" key="12">
    <source>
        <dbReference type="ARBA" id="ARBA00023125"/>
    </source>
</evidence>
<name>A0A1D3TPU2_9FIRM</name>
<evidence type="ECO:0000256" key="16">
    <source>
        <dbReference type="RuleBase" id="RU004460"/>
    </source>
</evidence>
<evidence type="ECO:0000259" key="18">
    <source>
        <dbReference type="SMART" id="SM00482"/>
    </source>
</evidence>
<evidence type="ECO:0000256" key="2">
    <source>
        <dbReference type="ARBA" id="ARBA00012417"/>
    </source>
</evidence>
<dbReference type="SUPFAM" id="SSF53098">
    <property type="entry name" value="Ribonuclease H-like"/>
    <property type="match status" value="1"/>
</dbReference>
<dbReference type="GO" id="GO:0006261">
    <property type="term" value="P:DNA-templated DNA replication"/>
    <property type="evidence" value="ECO:0007669"/>
    <property type="project" value="UniProtKB-UniRule"/>
</dbReference>
<dbReference type="InterPro" id="IPR019760">
    <property type="entry name" value="DNA-dir_DNA_pol_A_CS"/>
</dbReference>
<feature type="domain" description="DNA-directed DNA polymerase family A palm" evidence="18">
    <location>
        <begin position="636"/>
        <end position="842"/>
    </location>
</feature>